<reference evidence="1 2" key="1">
    <citation type="submission" date="2019-06" db="EMBL/GenBank/DDBJ databases">
        <title>Psychrobacillus vulpis sp. nov., a new species isolated from feces of a red fox that inhabits in The Tablas de Daimiel Natural Park, Albacete, Spain.</title>
        <authorList>
            <person name="Rodriguez M."/>
            <person name="Reina J.C."/>
            <person name="Bejar V."/>
            <person name="Llamas I."/>
        </authorList>
    </citation>
    <scope>NUCLEOTIDE SEQUENCE [LARGE SCALE GENOMIC DNA]</scope>
    <source>
        <strain evidence="1 2">Z8</strain>
    </source>
</reference>
<dbReference type="RefSeq" id="WP_142644035.1">
    <property type="nucleotide sequence ID" value="NZ_VDGI01000026.1"/>
</dbReference>
<sequence length="97" mass="11198">MVYEVTNSELYDRGGIEYTGDEELIYVTYKVITGRLGGQSEELYPQEKQTAISFGMGSTNHPPTKDEVVIELNHSYIEIEWWTKTGEYEEKIDLKVN</sequence>
<organism evidence="1 2">
    <name type="scientific">Psychrobacillus vulpis</name>
    <dbReference type="NCBI Taxonomy" id="2325572"/>
    <lineage>
        <taxon>Bacteria</taxon>
        <taxon>Bacillati</taxon>
        <taxon>Bacillota</taxon>
        <taxon>Bacilli</taxon>
        <taxon>Bacillales</taxon>
        <taxon>Bacillaceae</taxon>
        <taxon>Psychrobacillus</taxon>
    </lineage>
</organism>
<gene>
    <name evidence="1" type="ORF">FG384_17810</name>
</gene>
<proteinExistence type="predicted"/>
<dbReference type="OrthoDB" id="2989717at2"/>
<protein>
    <submittedName>
        <fullName evidence="1">Uncharacterized protein</fullName>
    </submittedName>
</protein>
<dbReference type="Proteomes" id="UP000316626">
    <property type="component" value="Unassembled WGS sequence"/>
</dbReference>
<dbReference type="AlphaFoldDB" id="A0A544TJB8"/>
<name>A0A544TJB8_9BACI</name>
<keyword evidence="2" id="KW-1185">Reference proteome</keyword>
<evidence type="ECO:0000313" key="2">
    <source>
        <dbReference type="Proteomes" id="UP000316626"/>
    </source>
</evidence>
<comment type="caution">
    <text evidence="1">The sequence shown here is derived from an EMBL/GenBank/DDBJ whole genome shotgun (WGS) entry which is preliminary data.</text>
</comment>
<evidence type="ECO:0000313" key="1">
    <source>
        <dbReference type="EMBL" id="TQR17552.1"/>
    </source>
</evidence>
<dbReference type="EMBL" id="VDGI01000026">
    <property type="protein sequence ID" value="TQR17552.1"/>
    <property type="molecule type" value="Genomic_DNA"/>
</dbReference>
<accession>A0A544TJB8</accession>